<dbReference type="RefSeq" id="WP_188933435.1">
    <property type="nucleotide sequence ID" value="NZ_BMJC01000003.1"/>
</dbReference>
<dbReference type="Proteomes" id="UP000607559">
    <property type="component" value="Unassembled WGS sequence"/>
</dbReference>
<dbReference type="EMBL" id="BMJC01000003">
    <property type="protein sequence ID" value="GGB06316.1"/>
    <property type="molecule type" value="Genomic_DNA"/>
</dbReference>
<dbReference type="GO" id="GO:0009103">
    <property type="term" value="P:lipopolysaccharide biosynthetic process"/>
    <property type="evidence" value="ECO:0007669"/>
    <property type="project" value="TreeGrafter"/>
</dbReference>
<keyword evidence="4" id="KW-1185">Reference proteome</keyword>
<reference evidence="3" key="2">
    <citation type="submission" date="2020-09" db="EMBL/GenBank/DDBJ databases">
        <authorList>
            <person name="Sun Q."/>
            <person name="Zhou Y."/>
        </authorList>
    </citation>
    <scope>NUCLEOTIDE SEQUENCE</scope>
    <source>
        <strain evidence="3">CGMCC 1.15448</strain>
    </source>
</reference>
<evidence type="ECO:0000256" key="1">
    <source>
        <dbReference type="ARBA" id="ARBA00022679"/>
    </source>
</evidence>
<dbReference type="CDD" id="cd03801">
    <property type="entry name" value="GT4_PimA-like"/>
    <property type="match status" value="1"/>
</dbReference>
<gene>
    <name evidence="3" type="ORF">GCM10011511_32150</name>
</gene>
<keyword evidence="1 3" id="KW-0808">Transferase</keyword>
<comment type="caution">
    <text evidence="3">The sequence shown here is derived from an EMBL/GenBank/DDBJ whole genome shotgun (WGS) entry which is preliminary data.</text>
</comment>
<evidence type="ECO:0000313" key="4">
    <source>
        <dbReference type="Proteomes" id="UP000607559"/>
    </source>
</evidence>
<evidence type="ECO:0000313" key="3">
    <source>
        <dbReference type="EMBL" id="GGB06316.1"/>
    </source>
</evidence>
<dbReference type="Gene3D" id="3.40.50.2000">
    <property type="entry name" value="Glycogen Phosphorylase B"/>
    <property type="match status" value="2"/>
</dbReference>
<reference evidence="3" key="1">
    <citation type="journal article" date="2014" name="Int. J. Syst. Evol. Microbiol.">
        <title>Complete genome sequence of Corynebacterium casei LMG S-19264T (=DSM 44701T), isolated from a smear-ripened cheese.</title>
        <authorList>
            <consortium name="US DOE Joint Genome Institute (JGI-PGF)"/>
            <person name="Walter F."/>
            <person name="Albersmeier A."/>
            <person name="Kalinowski J."/>
            <person name="Ruckert C."/>
        </authorList>
    </citation>
    <scope>NUCLEOTIDE SEQUENCE</scope>
    <source>
        <strain evidence="3">CGMCC 1.15448</strain>
    </source>
</reference>
<dbReference type="SUPFAM" id="SSF53756">
    <property type="entry name" value="UDP-Glycosyltransferase/glycogen phosphorylase"/>
    <property type="match status" value="1"/>
</dbReference>
<sequence length="364" mass="40902">MNVLFIARASLYTNRGGDTIQLLKTAEYLGKLGVKVDIRLTDEEIDYSGYQLLHFFNIIRPADILKHIRQSSKPYVVSPIYVDYAEADQYARRGPARLLLRFFSVYQAEYIKVIARQLFNGEKIVSLSYLWLGQRRSMRRILKRAALLLPNSEAEYSRLQRRLAITCPYRVIPNAIDPAVFRLPADPPAREDDLVLCVGRIEGMKNQLNLIRAVNGSSFRLILIGAPAVNQPAYYEECRKSAGAAITFIDAVSQKELAFYYSRARVHALPSWFETTGLSSLEAAAMGCSIVITDKGDTREYFAAEACYCDPASPASIREALEKAAKEGPSETLREKIMTQYTWPITAIKTLEAYKMVLSAASGK</sequence>
<dbReference type="PANTHER" id="PTHR46401:SF2">
    <property type="entry name" value="GLYCOSYLTRANSFERASE WBBK-RELATED"/>
    <property type="match status" value="1"/>
</dbReference>
<dbReference type="Pfam" id="PF00534">
    <property type="entry name" value="Glycos_transf_1"/>
    <property type="match status" value="1"/>
</dbReference>
<organism evidence="3 4">
    <name type="scientific">Puia dinghuensis</name>
    <dbReference type="NCBI Taxonomy" id="1792502"/>
    <lineage>
        <taxon>Bacteria</taxon>
        <taxon>Pseudomonadati</taxon>
        <taxon>Bacteroidota</taxon>
        <taxon>Chitinophagia</taxon>
        <taxon>Chitinophagales</taxon>
        <taxon>Chitinophagaceae</taxon>
        <taxon>Puia</taxon>
    </lineage>
</organism>
<proteinExistence type="predicted"/>
<protein>
    <submittedName>
        <fullName evidence="3">Glycosyl transferase</fullName>
    </submittedName>
</protein>
<dbReference type="InterPro" id="IPR001296">
    <property type="entry name" value="Glyco_trans_1"/>
</dbReference>
<dbReference type="AlphaFoldDB" id="A0A8J2XTS3"/>
<dbReference type="GO" id="GO:0016757">
    <property type="term" value="F:glycosyltransferase activity"/>
    <property type="evidence" value="ECO:0007669"/>
    <property type="project" value="InterPro"/>
</dbReference>
<dbReference type="PANTHER" id="PTHR46401">
    <property type="entry name" value="GLYCOSYLTRANSFERASE WBBK-RELATED"/>
    <property type="match status" value="1"/>
</dbReference>
<evidence type="ECO:0000259" key="2">
    <source>
        <dbReference type="Pfam" id="PF00534"/>
    </source>
</evidence>
<accession>A0A8J2XTS3</accession>
<feature type="domain" description="Glycosyl transferase family 1" evidence="2">
    <location>
        <begin position="190"/>
        <end position="329"/>
    </location>
</feature>
<name>A0A8J2XTS3_9BACT</name>